<feature type="region of interest" description="Disordered" evidence="1">
    <location>
        <begin position="413"/>
        <end position="445"/>
    </location>
</feature>
<protein>
    <submittedName>
        <fullName evidence="2">Peptidyl-prolyl cis-trans isomerase A</fullName>
    </submittedName>
</protein>
<keyword evidence="3" id="KW-1185">Reference proteome</keyword>
<organism evidence="2 3">
    <name type="scientific">Durusdinium trenchii</name>
    <dbReference type="NCBI Taxonomy" id="1381693"/>
    <lineage>
        <taxon>Eukaryota</taxon>
        <taxon>Sar</taxon>
        <taxon>Alveolata</taxon>
        <taxon>Dinophyceae</taxon>
        <taxon>Suessiales</taxon>
        <taxon>Symbiodiniaceae</taxon>
        <taxon>Durusdinium</taxon>
    </lineage>
</organism>
<keyword evidence="2" id="KW-0413">Isomerase</keyword>
<dbReference type="EMBL" id="CAXAMM010030335">
    <property type="protein sequence ID" value="CAK9066304.1"/>
    <property type="molecule type" value="Genomic_DNA"/>
</dbReference>
<sequence>MARHRAHKAMCPYRTLLGLLLGGIIGAFLLGASPSLANAPDTARLEEGGGAELTGERLVRDVTKAAVTLSPRPALDTLPSSTPSPQPTPSPSGGTSQLARYGFYLHVHGHPAAVIHQVREVKKWFPGCPIHVMSDGNMDFTGLCALENCSFILCPPANDRWHPWPFLRRLYDAAVILRTEFVILLEPDNTIHGPIKKTPEFDAGGLRVKERSFAGAEYVQRLAQDRRPGFKWTRVNQEAGLCGGSYYRTAAILDAFADENVAKIDWNMLGEKFSKEIYSSDFAMQFALAARGWTIMPWEESAQMHEDKEVPMSGPKDAAFRHYSGPVGKPTYELKWKKEDSKLAKERPAKYQGKDPNCQVCYSFQRYVELWGSSKCTNSLPFEYSDLLLQRYHPKLQTSEPCHPDIGSLCEPGKLHPRYSTTGTTSRPGSEASQPPSTTGTGLAPSSAPGSIYGFYLHVFQSPAAVIYQVRKLKEVFPGSPIHIMSDGGADFGPLCQQEGCTFSMCPPANDRWHPWPFFRRLYDAAVSLKTEFVIMLEPDNTIHGPIKKRPQFDAGGVLVRDRSFAGADYVEKLAKKRVSGYKWTKKNQQAGLCGGSYYKREAILDALSDERVAEIDWNMLGERFTKEIYSSDFALQYALAARGWTIMPWEEAAQMHNSKEIPMAGPKDAAFRHYSGPVGKPTYELKMRKEDNHLVKDQPAKFRGKDSNCQLCYNLTRYKAMYGSSQCTNEIPFTFSKVLMDRYHPELKTRKCDLPWLCEPGKKLGT</sequence>
<dbReference type="GO" id="GO:0016853">
    <property type="term" value="F:isomerase activity"/>
    <property type="evidence" value="ECO:0007669"/>
    <property type="project" value="UniProtKB-KW"/>
</dbReference>
<comment type="caution">
    <text evidence="2">The sequence shown here is derived from an EMBL/GenBank/DDBJ whole genome shotgun (WGS) entry which is preliminary data.</text>
</comment>
<feature type="compositionally biased region" description="Polar residues" evidence="1">
    <location>
        <begin position="419"/>
        <end position="441"/>
    </location>
</feature>
<evidence type="ECO:0000256" key="1">
    <source>
        <dbReference type="SAM" id="MobiDB-lite"/>
    </source>
</evidence>
<gene>
    <name evidence="2" type="ORF">SCF082_LOCUS33781</name>
</gene>
<dbReference type="Proteomes" id="UP001642464">
    <property type="component" value="Unassembled WGS sequence"/>
</dbReference>
<feature type="region of interest" description="Disordered" evidence="1">
    <location>
        <begin position="72"/>
        <end position="94"/>
    </location>
</feature>
<reference evidence="2 3" key="1">
    <citation type="submission" date="2024-02" db="EMBL/GenBank/DDBJ databases">
        <authorList>
            <person name="Chen Y."/>
            <person name="Shah S."/>
            <person name="Dougan E. K."/>
            <person name="Thang M."/>
            <person name="Chan C."/>
        </authorList>
    </citation>
    <scope>NUCLEOTIDE SEQUENCE [LARGE SCALE GENOMIC DNA]</scope>
</reference>
<evidence type="ECO:0000313" key="2">
    <source>
        <dbReference type="EMBL" id="CAK9066304.1"/>
    </source>
</evidence>
<evidence type="ECO:0000313" key="3">
    <source>
        <dbReference type="Proteomes" id="UP001642464"/>
    </source>
</evidence>
<proteinExistence type="predicted"/>
<accession>A0ABP0NTZ6</accession>
<name>A0ABP0NTZ6_9DINO</name>